<dbReference type="SMART" id="SM00986">
    <property type="entry name" value="UDG"/>
    <property type="match status" value="1"/>
</dbReference>
<dbReference type="GO" id="GO:0006281">
    <property type="term" value="P:DNA repair"/>
    <property type="evidence" value="ECO:0007669"/>
    <property type="project" value="UniProtKB-KW"/>
</dbReference>
<dbReference type="InterPro" id="IPR051536">
    <property type="entry name" value="UDG_Type-4/5"/>
</dbReference>
<dbReference type="GO" id="GO:0051539">
    <property type="term" value="F:4 iron, 4 sulfur cluster binding"/>
    <property type="evidence" value="ECO:0007669"/>
    <property type="project" value="UniProtKB-KW"/>
</dbReference>
<keyword evidence="10" id="KW-0411">Iron-sulfur</keyword>
<evidence type="ECO:0000256" key="10">
    <source>
        <dbReference type="ARBA" id="ARBA00023014"/>
    </source>
</evidence>
<dbReference type="InterPro" id="IPR005273">
    <property type="entry name" value="Ura-DNA_glyco_family4"/>
</dbReference>
<dbReference type="NCBIfam" id="TIGR00758">
    <property type="entry name" value="UDG_fam4"/>
    <property type="match status" value="1"/>
</dbReference>
<keyword evidence="7" id="KW-0227">DNA damage</keyword>
<evidence type="ECO:0000256" key="9">
    <source>
        <dbReference type="ARBA" id="ARBA00023004"/>
    </source>
</evidence>
<gene>
    <name evidence="14" type="ORF">ENK44_13140</name>
</gene>
<evidence type="ECO:0000256" key="2">
    <source>
        <dbReference type="ARBA" id="ARBA00006521"/>
    </source>
</evidence>
<evidence type="ECO:0000256" key="1">
    <source>
        <dbReference type="ARBA" id="ARBA00001400"/>
    </source>
</evidence>
<evidence type="ECO:0000256" key="3">
    <source>
        <dbReference type="ARBA" id="ARBA00012030"/>
    </source>
</evidence>
<keyword evidence="5" id="KW-0004">4Fe-4S</keyword>
<evidence type="ECO:0000256" key="8">
    <source>
        <dbReference type="ARBA" id="ARBA00022801"/>
    </source>
</evidence>
<feature type="domain" description="Uracil-DNA glycosylase-like" evidence="13">
    <location>
        <begin position="57"/>
        <end position="209"/>
    </location>
</feature>
<name>A0A7V4U2D2_CALAY</name>
<dbReference type="PANTHER" id="PTHR33693:SF1">
    <property type="entry name" value="TYPE-4 URACIL-DNA GLYCOSYLASE"/>
    <property type="match status" value="1"/>
</dbReference>
<dbReference type="PANTHER" id="PTHR33693">
    <property type="entry name" value="TYPE-5 URACIL-DNA GLYCOSYLASE"/>
    <property type="match status" value="1"/>
</dbReference>
<dbReference type="InterPro" id="IPR005122">
    <property type="entry name" value="Uracil-DNA_glycosylase-like"/>
</dbReference>
<organism evidence="14">
    <name type="scientific">Caldithrix abyssi</name>
    <dbReference type="NCBI Taxonomy" id="187145"/>
    <lineage>
        <taxon>Bacteria</taxon>
        <taxon>Pseudomonadati</taxon>
        <taxon>Calditrichota</taxon>
        <taxon>Calditrichia</taxon>
        <taxon>Calditrichales</taxon>
        <taxon>Calditrichaceae</taxon>
        <taxon>Caldithrix</taxon>
    </lineage>
</organism>
<evidence type="ECO:0000256" key="4">
    <source>
        <dbReference type="ARBA" id="ARBA00019403"/>
    </source>
</evidence>
<evidence type="ECO:0000256" key="6">
    <source>
        <dbReference type="ARBA" id="ARBA00022723"/>
    </source>
</evidence>
<evidence type="ECO:0000256" key="7">
    <source>
        <dbReference type="ARBA" id="ARBA00022763"/>
    </source>
</evidence>
<evidence type="ECO:0000256" key="5">
    <source>
        <dbReference type="ARBA" id="ARBA00022485"/>
    </source>
</evidence>
<dbReference type="Gene3D" id="3.40.470.10">
    <property type="entry name" value="Uracil-DNA glycosylase-like domain"/>
    <property type="match status" value="1"/>
</dbReference>
<dbReference type="Pfam" id="PF03167">
    <property type="entry name" value="UDG"/>
    <property type="match status" value="1"/>
</dbReference>
<dbReference type="Proteomes" id="UP000885779">
    <property type="component" value="Unassembled WGS sequence"/>
</dbReference>
<keyword evidence="9" id="KW-0408">Iron</keyword>
<evidence type="ECO:0000259" key="13">
    <source>
        <dbReference type="SMART" id="SM00986"/>
    </source>
</evidence>
<accession>A0A7V4U2D2</accession>
<feature type="region of interest" description="Disordered" evidence="12">
    <location>
        <begin position="1"/>
        <end position="30"/>
    </location>
</feature>
<dbReference type="GO" id="GO:0046872">
    <property type="term" value="F:metal ion binding"/>
    <property type="evidence" value="ECO:0007669"/>
    <property type="project" value="UniProtKB-KW"/>
</dbReference>
<dbReference type="EC" id="3.2.2.27" evidence="3"/>
<dbReference type="EMBL" id="DRQG01000119">
    <property type="protein sequence ID" value="HGY56648.1"/>
    <property type="molecule type" value="Genomic_DNA"/>
</dbReference>
<dbReference type="InterPro" id="IPR036895">
    <property type="entry name" value="Uracil-DNA_glycosylase-like_sf"/>
</dbReference>
<sequence length="212" mass="24359">MQSAVPEPVKPVQQPLRAQRKITKHEPQRSPELEAFYQEIKDCQRCPLGKTRTNFVFGVGHPQARVMFIGEAPGQDEDLQGIPFVGRAGKLLDKMLQAIGMRRDDVYIANVLKCRPPGNRDPLPDEIVECEPYLKKQLEMIKPRVLVALGRVSGKLLTKEEKSLRELRQNEADYEGIPLVVTYHPAALLRNPQWKQYAWEDFKKIRHIAEEK</sequence>
<evidence type="ECO:0000256" key="12">
    <source>
        <dbReference type="SAM" id="MobiDB-lite"/>
    </source>
</evidence>
<keyword evidence="11" id="KW-0234">DNA repair</keyword>
<evidence type="ECO:0000313" key="14">
    <source>
        <dbReference type="EMBL" id="HGY56648.1"/>
    </source>
</evidence>
<comment type="similarity">
    <text evidence="2">Belongs to the uracil-DNA glycosylase (UDG) superfamily. Type 4 (UDGa) family.</text>
</comment>
<evidence type="ECO:0000256" key="11">
    <source>
        <dbReference type="ARBA" id="ARBA00023204"/>
    </source>
</evidence>
<protein>
    <recommendedName>
        <fullName evidence="4">Type-4 uracil-DNA glycosylase</fullName>
        <ecNumber evidence="3">3.2.2.27</ecNumber>
    </recommendedName>
</protein>
<proteinExistence type="inferred from homology"/>
<dbReference type="AlphaFoldDB" id="A0A7V4U2D2"/>
<dbReference type="CDD" id="cd10030">
    <property type="entry name" value="UDG-F4_TTUDGA_SPO1dp_like"/>
    <property type="match status" value="1"/>
</dbReference>
<comment type="catalytic activity">
    <reaction evidence="1">
        <text>Hydrolyzes single-stranded DNA or mismatched double-stranded DNA and polynucleotides, releasing free uracil.</text>
        <dbReference type="EC" id="3.2.2.27"/>
    </reaction>
</comment>
<keyword evidence="6" id="KW-0479">Metal-binding</keyword>
<reference evidence="14" key="1">
    <citation type="journal article" date="2020" name="mSystems">
        <title>Genome- and Community-Level Interaction Insights into Carbon Utilization and Element Cycling Functions of Hydrothermarchaeota in Hydrothermal Sediment.</title>
        <authorList>
            <person name="Zhou Z."/>
            <person name="Liu Y."/>
            <person name="Xu W."/>
            <person name="Pan J."/>
            <person name="Luo Z.H."/>
            <person name="Li M."/>
        </authorList>
    </citation>
    <scope>NUCLEOTIDE SEQUENCE [LARGE SCALE GENOMIC DNA]</scope>
    <source>
        <strain evidence="14">HyVt-577</strain>
    </source>
</reference>
<dbReference type="SUPFAM" id="SSF52141">
    <property type="entry name" value="Uracil-DNA glycosylase-like"/>
    <property type="match status" value="1"/>
</dbReference>
<dbReference type="GO" id="GO:0004844">
    <property type="term" value="F:uracil DNA N-glycosylase activity"/>
    <property type="evidence" value="ECO:0007669"/>
    <property type="project" value="UniProtKB-EC"/>
</dbReference>
<keyword evidence="8" id="KW-0378">Hydrolase</keyword>
<dbReference type="SMART" id="SM00987">
    <property type="entry name" value="UreE_C"/>
    <property type="match status" value="1"/>
</dbReference>
<comment type="caution">
    <text evidence="14">The sequence shown here is derived from an EMBL/GenBank/DDBJ whole genome shotgun (WGS) entry which is preliminary data.</text>
</comment>